<dbReference type="EMBL" id="GL870876">
    <property type="protein sequence ID" value="EIJ89272.1"/>
    <property type="molecule type" value="Genomic_DNA"/>
</dbReference>
<dbReference type="Gene3D" id="1.10.8.140">
    <property type="entry name" value="PDCD5-like"/>
    <property type="match status" value="1"/>
</dbReference>
<sequence length="97" mass="11795">MDFFLMTTGEERQQKENVTEQIVRNMLSKESLTRLLNIKAVDLERYYKIEELLYKIYTTQRIYQITDEEFLNVIKQTEKPKKTFVYRSRTGLMDELD</sequence>
<dbReference type="InterPro" id="IPR002836">
    <property type="entry name" value="PDCD5-like"/>
</dbReference>
<dbReference type="InterPro" id="IPR036883">
    <property type="entry name" value="PDCD5-like_sf"/>
</dbReference>
<comment type="similarity">
    <text evidence="1">Belongs to the PDCD5 family.</text>
</comment>
<dbReference type="SUPFAM" id="SSF46950">
    <property type="entry name" value="Double-stranded DNA-binding domain"/>
    <property type="match status" value="1"/>
</dbReference>
<evidence type="ECO:0000256" key="1">
    <source>
        <dbReference type="ARBA" id="ARBA00010490"/>
    </source>
</evidence>
<dbReference type="Pfam" id="PF01984">
    <property type="entry name" value="dsDNA_bind"/>
    <property type="match status" value="1"/>
</dbReference>
<evidence type="ECO:0000313" key="3">
    <source>
        <dbReference type="Proteomes" id="UP000002872"/>
    </source>
</evidence>
<dbReference type="AlphaFoldDB" id="I3EJ75"/>
<proteinExistence type="inferred from homology"/>
<dbReference type="GO" id="GO:0003677">
    <property type="term" value="F:DNA binding"/>
    <property type="evidence" value="ECO:0007669"/>
    <property type="project" value="InterPro"/>
</dbReference>
<dbReference type="OMA" id="RIYQITD"/>
<accession>I3EJ75</accession>
<protein>
    <submittedName>
        <fullName evidence="2">Uncharacterized protein</fullName>
    </submittedName>
</protein>
<dbReference type="VEuPathDB" id="MicrosporidiaDB:NEQG_00042"/>
<reference evidence="2" key="1">
    <citation type="submission" date="2011-01" db="EMBL/GenBank/DDBJ databases">
        <title>The Genome Sequence of Nematocida parisii strain ERTm3.</title>
        <authorList>
            <consortium name="The Broad Institute Genome Sequencing Platform"/>
            <consortium name="The Broad Institute Genome Sequencing Center for Infectious Disease"/>
            <person name="Cuomo C."/>
            <person name="Troemel E."/>
            <person name="Young S.K."/>
            <person name="Zeng Q."/>
            <person name="Gargeya S."/>
            <person name="Fitzgerald M."/>
            <person name="Haas B."/>
            <person name="Abouelleil A."/>
            <person name="Alvarado L."/>
            <person name="Arachchi H.M."/>
            <person name="Berlin A."/>
            <person name="Chapman S.B."/>
            <person name="Gearin G."/>
            <person name="Goldberg J."/>
            <person name="Griggs A."/>
            <person name="Gujja S."/>
            <person name="Hansen M."/>
            <person name="Heiman D."/>
            <person name="Howarth C."/>
            <person name="Larimer J."/>
            <person name="Lui A."/>
            <person name="MacDonald P.J.P."/>
            <person name="McCowen C."/>
            <person name="Montmayeur A."/>
            <person name="Murphy C."/>
            <person name="Neiman D."/>
            <person name="Pearson M."/>
            <person name="Priest M."/>
            <person name="Roberts A."/>
            <person name="Saif S."/>
            <person name="Shea T."/>
            <person name="Sisk P."/>
            <person name="Stolte C."/>
            <person name="Sykes S."/>
            <person name="Wortman J."/>
            <person name="Nusbaum C."/>
            <person name="Birren B."/>
        </authorList>
    </citation>
    <scope>NUCLEOTIDE SEQUENCE</scope>
    <source>
        <strain evidence="2">ERTm3</strain>
    </source>
</reference>
<dbReference type="InParanoid" id="I3EJ75"/>
<evidence type="ECO:0000313" key="2">
    <source>
        <dbReference type="EMBL" id="EIJ89272.1"/>
    </source>
</evidence>
<gene>
    <name evidence="2" type="ORF">NEQG_00042</name>
</gene>
<dbReference type="HOGENOM" id="CLU_2413786_0_0_1"/>
<keyword evidence="3" id="KW-1185">Reference proteome</keyword>
<organism evidence="2 3">
    <name type="scientific">Nematocida parisii (strain ERTm3)</name>
    <name type="common">Nematode killer fungus</name>
    <dbReference type="NCBI Taxonomy" id="935791"/>
    <lineage>
        <taxon>Eukaryota</taxon>
        <taxon>Fungi</taxon>
        <taxon>Fungi incertae sedis</taxon>
        <taxon>Microsporidia</taxon>
        <taxon>Nematocida</taxon>
    </lineage>
</organism>
<dbReference type="OrthoDB" id="2187748at2759"/>
<dbReference type="Proteomes" id="UP000002872">
    <property type="component" value="Unassembled WGS sequence"/>
</dbReference>
<name>I3EJ75_NEMP3</name>